<comment type="subcellular location">
    <subcellularLocation>
        <location evidence="1">Membrane</location>
        <topology evidence="1">Single-pass type I membrane protein</topology>
    </subcellularLocation>
</comment>
<organism evidence="11 12">
    <name type="scientific">Ziziphus jujuba</name>
    <name type="common">Chinese jujube</name>
    <name type="synonym">Ziziphus sativa</name>
    <dbReference type="NCBI Taxonomy" id="326968"/>
    <lineage>
        <taxon>Eukaryota</taxon>
        <taxon>Viridiplantae</taxon>
        <taxon>Streptophyta</taxon>
        <taxon>Embryophyta</taxon>
        <taxon>Tracheophyta</taxon>
        <taxon>Spermatophyta</taxon>
        <taxon>Magnoliopsida</taxon>
        <taxon>eudicotyledons</taxon>
        <taxon>Gunneridae</taxon>
        <taxon>Pentapetalae</taxon>
        <taxon>rosids</taxon>
        <taxon>fabids</taxon>
        <taxon>Rosales</taxon>
        <taxon>Rhamnaceae</taxon>
        <taxon>Paliureae</taxon>
        <taxon>Ziziphus</taxon>
    </lineage>
</organism>
<dbReference type="Pfam" id="PF23598">
    <property type="entry name" value="LRR_14"/>
    <property type="match status" value="1"/>
</dbReference>
<dbReference type="Gene3D" id="3.80.10.10">
    <property type="entry name" value="Ribonuclease Inhibitor"/>
    <property type="match status" value="4"/>
</dbReference>
<dbReference type="PANTHER" id="PTHR48061:SF46">
    <property type="entry name" value="LEUCINE-RICH REPEAT-CONTAINING N-TERMINAL PLANT-TYPE DOMAIN-CONTAINING PROTEIN"/>
    <property type="match status" value="1"/>
</dbReference>
<evidence type="ECO:0000256" key="6">
    <source>
        <dbReference type="ARBA" id="ARBA00023136"/>
    </source>
</evidence>
<keyword evidence="4" id="KW-0677">Repeat</keyword>
<dbReference type="InterPro" id="IPR032675">
    <property type="entry name" value="LRR_dom_sf"/>
</dbReference>
<keyword evidence="8" id="KW-0325">Glycoprotein</keyword>
<evidence type="ECO:0000313" key="11">
    <source>
        <dbReference type="Proteomes" id="UP001652623"/>
    </source>
</evidence>
<gene>
    <name evidence="12" type="primary">LOC107427768</name>
</gene>
<feature type="transmembrane region" description="Helical" evidence="9">
    <location>
        <begin position="648"/>
        <end position="667"/>
    </location>
</feature>
<evidence type="ECO:0000256" key="1">
    <source>
        <dbReference type="ARBA" id="ARBA00004479"/>
    </source>
</evidence>
<accession>A0ABM3IWU9</accession>
<evidence type="ECO:0000256" key="3">
    <source>
        <dbReference type="ARBA" id="ARBA00022729"/>
    </source>
</evidence>
<evidence type="ECO:0000256" key="5">
    <source>
        <dbReference type="ARBA" id="ARBA00022989"/>
    </source>
</evidence>
<evidence type="ECO:0000256" key="4">
    <source>
        <dbReference type="ARBA" id="ARBA00022737"/>
    </source>
</evidence>
<dbReference type="InterPro" id="IPR055414">
    <property type="entry name" value="LRR_R13L4/SHOC2-like"/>
</dbReference>
<protein>
    <submittedName>
        <fullName evidence="12">Receptor-like protein 36</fullName>
    </submittedName>
</protein>
<keyword evidence="6 9" id="KW-0472">Membrane</keyword>
<evidence type="ECO:0000256" key="9">
    <source>
        <dbReference type="SAM" id="Phobius"/>
    </source>
</evidence>
<dbReference type="Pfam" id="PF00560">
    <property type="entry name" value="LRR_1"/>
    <property type="match status" value="4"/>
</dbReference>
<evidence type="ECO:0000313" key="12">
    <source>
        <dbReference type="RefSeq" id="XP_048337079.2"/>
    </source>
</evidence>
<keyword evidence="5 9" id="KW-1133">Transmembrane helix</keyword>
<name>A0ABM3IWU9_ZIZJJ</name>
<evidence type="ECO:0000256" key="2">
    <source>
        <dbReference type="ARBA" id="ARBA00022692"/>
    </source>
</evidence>
<dbReference type="Pfam" id="PF13855">
    <property type="entry name" value="LRR_8"/>
    <property type="match status" value="1"/>
</dbReference>
<dbReference type="InterPro" id="IPR046956">
    <property type="entry name" value="RLP23-like"/>
</dbReference>
<dbReference type="GeneID" id="107427768"/>
<keyword evidence="7" id="KW-0675">Receptor</keyword>
<evidence type="ECO:0000256" key="7">
    <source>
        <dbReference type="ARBA" id="ARBA00023170"/>
    </source>
</evidence>
<feature type="domain" description="Disease resistance R13L4/SHOC-2-like LRR" evidence="10">
    <location>
        <begin position="313"/>
        <end position="419"/>
    </location>
</feature>
<proteinExistence type="predicted"/>
<reference evidence="12" key="1">
    <citation type="submission" date="2025-08" db="UniProtKB">
        <authorList>
            <consortium name="RefSeq"/>
        </authorList>
    </citation>
    <scope>IDENTIFICATION</scope>
    <source>
        <tissue evidence="12">Seedling</tissue>
    </source>
</reference>
<dbReference type="RefSeq" id="XP_048337079.2">
    <property type="nucleotide sequence ID" value="XM_048481122.2"/>
</dbReference>
<evidence type="ECO:0000256" key="8">
    <source>
        <dbReference type="ARBA" id="ARBA00023180"/>
    </source>
</evidence>
<dbReference type="PANTHER" id="PTHR48061">
    <property type="entry name" value="LEUCINE-RICH REPEAT RECEPTOR PROTEIN KINASE EMS1-LIKE-RELATED"/>
    <property type="match status" value="1"/>
</dbReference>
<keyword evidence="2 9" id="KW-0812">Transmembrane</keyword>
<evidence type="ECO:0000259" key="10">
    <source>
        <dbReference type="Pfam" id="PF23598"/>
    </source>
</evidence>
<dbReference type="SUPFAM" id="SSF52058">
    <property type="entry name" value="L domain-like"/>
    <property type="match status" value="2"/>
</dbReference>
<keyword evidence="11" id="KW-1185">Reference proteome</keyword>
<keyword evidence="3" id="KW-0732">Signal</keyword>
<dbReference type="InterPro" id="IPR001611">
    <property type="entry name" value="Leu-rich_rpt"/>
</dbReference>
<sequence>MDPLFCNLWNLRVLDASSNHLGGSIPQCLGNWGLVVLNLQRNNFHGNIPHICTLKDKLMTLDLSHNQLYRTIPRSLVNCKDLEVLDLGHNQLSDTFLFWLQNLQRLQVLVLGSNKFHSLICCAHDFVGFMTLKIIDLSNDDFIGNIPSEYFRNWTSMSAKVSQKPKESQTRLTLEKCTIMIRKCENPSLPTSNDDYNNEKSDSIFGFGWKPVVVGYGCGLLIGMVAGHVITSKRPDLISRVFRVRLQSERIALLRFKGSFVIDKNASLLPFAYPKVASWTPDKNHDCCFQGGVQCDKGTGRIIALHLNIPSAFGNLSQLRYLNLEHCGFAGSIPSSIGKLTMLALLSLSQNKLRGQIPYEFENLSRLRELHLMGCMNSDTSPCKLTRPTDLDLSKDYFFNGHIPSSLQNLTQLTQLALDNNQLTGQLPPWVGNFTQLFLLDLGDNNLHGTVPKSFSKLNNLLILCLLGNQLSGIVDLNMLLGMKDLFALNLSYNNLSLLNTETNITNGATVPLSLANNSFHGRILEICQNGSQLKMIDLSYNKFEGRLPQSLHSCLKLQFLNLGNNQLRDTFPFWLGTLSDPRELMLRSNHLHGVIGKPISNSEFPTITAVDLSYNNFSGPIPQGNQFDTFETSSYDGNMGLCDYPLATKWCVSGLVVAIAVGNIFFTKKQAWFMKIFVPIGNEKESWKEEEEI</sequence>
<dbReference type="Proteomes" id="UP001652623">
    <property type="component" value="Chromosome 9"/>
</dbReference>